<dbReference type="GO" id="GO:0006979">
    <property type="term" value="P:response to oxidative stress"/>
    <property type="evidence" value="ECO:0007669"/>
    <property type="project" value="InterPro"/>
</dbReference>
<comment type="caution">
    <text evidence="12">The sequence shown here is derived from an EMBL/GenBank/DDBJ whole genome shotgun (WGS) entry which is preliminary data.</text>
</comment>
<evidence type="ECO:0000256" key="7">
    <source>
        <dbReference type="ARBA" id="ARBA00048488"/>
    </source>
</evidence>
<evidence type="ECO:0000256" key="2">
    <source>
        <dbReference type="ARBA" id="ARBA00012499"/>
    </source>
</evidence>
<keyword evidence="4 9" id="KW-0479">Metal-binding</keyword>
<dbReference type="InterPro" id="IPR011057">
    <property type="entry name" value="Mss4-like_sf"/>
</dbReference>
<organism evidence="12 13">
    <name type="scientific">Pseudomonas fluvialis</name>
    <dbReference type="NCBI Taxonomy" id="1793966"/>
    <lineage>
        <taxon>Bacteria</taxon>
        <taxon>Pseudomonadati</taxon>
        <taxon>Pseudomonadota</taxon>
        <taxon>Gammaproteobacteria</taxon>
        <taxon>Pseudomonadales</taxon>
        <taxon>Pseudomonadaceae</taxon>
        <taxon>Pseudomonas</taxon>
    </lineage>
</organism>
<reference evidence="11" key="5">
    <citation type="submission" date="2024-05" db="EMBL/GenBank/DDBJ databases">
        <authorList>
            <person name="Sun Q."/>
            <person name="Sedlacek I."/>
        </authorList>
    </citation>
    <scope>NUCLEOTIDE SEQUENCE</scope>
    <source>
        <strain evidence="11">CCM 8778</strain>
    </source>
</reference>
<dbReference type="InterPro" id="IPR002579">
    <property type="entry name" value="Met_Sox_Rdtase_MsrB_dom"/>
</dbReference>
<evidence type="ECO:0000256" key="9">
    <source>
        <dbReference type="HAMAP-Rule" id="MF_01400"/>
    </source>
</evidence>
<keyword evidence="14" id="KW-1185">Reference proteome</keyword>
<comment type="similarity">
    <text evidence="1 9">Belongs to the MsrB Met sulfoxide reductase family.</text>
</comment>
<reference evidence="12" key="3">
    <citation type="submission" date="2017-12" db="EMBL/GenBank/DDBJ databases">
        <authorList>
            <person name="Hurst M.R.H."/>
        </authorList>
    </citation>
    <scope>NUCLEOTIDE SEQUENCE [LARGE SCALE GENOMIC DNA]</scope>
    <source>
        <strain evidence="12">ZYSR67-Z</strain>
    </source>
</reference>
<accession>A0A2I0CTS2</accession>
<feature type="domain" description="MsrB" evidence="10">
    <location>
        <begin position="8"/>
        <end position="130"/>
    </location>
</feature>
<dbReference type="Pfam" id="PF01641">
    <property type="entry name" value="SelR"/>
    <property type="match status" value="1"/>
</dbReference>
<dbReference type="EC" id="1.8.4.12" evidence="2 9"/>
<dbReference type="GO" id="GO:0008270">
    <property type="term" value="F:zinc ion binding"/>
    <property type="evidence" value="ECO:0007669"/>
    <property type="project" value="UniProtKB-UniRule"/>
</dbReference>
<evidence type="ECO:0000256" key="4">
    <source>
        <dbReference type="ARBA" id="ARBA00022723"/>
    </source>
</evidence>
<reference evidence="11" key="1">
    <citation type="journal article" date="2014" name="Int. J. Syst. Evol. Microbiol.">
        <title>Complete genome of a new Firmicutes species belonging to the dominant human colonic microbiota ('Ruminococcus bicirculans') reveals two chromosomes and a selective capacity to utilize plant glucans.</title>
        <authorList>
            <consortium name="NISC Comparative Sequencing Program"/>
            <person name="Wegmann U."/>
            <person name="Louis P."/>
            <person name="Goesmann A."/>
            <person name="Henrissat B."/>
            <person name="Duncan S.H."/>
            <person name="Flint H.J."/>
        </authorList>
    </citation>
    <scope>NUCLEOTIDE SEQUENCE</scope>
    <source>
        <strain evidence="11">CCM 8778</strain>
    </source>
</reference>
<dbReference type="SUPFAM" id="SSF51316">
    <property type="entry name" value="Mss4-like"/>
    <property type="match status" value="1"/>
</dbReference>
<comment type="catalytic activity">
    <reaction evidence="7 9">
        <text>L-methionyl-[protein] + [thioredoxin]-disulfide + H2O = L-methionyl-(R)-S-oxide-[protein] + [thioredoxin]-dithiol</text>
        <dbReference type="Rhea" id="RHEA:24164"/>
        <dbReference type="Rhea" id="RHEA-COMP:10698"/>
        <dbReference type="Rhea" id="RHEA-COMP:10700"/>
        <dbReference type="Rhea" id="RHEA-COMP:12313"/>
        <dbReference type="Rhea" id="RHEA-COMP:12314"/>
        <dbReference type="ChEBI" id="CHEBI:15377"/>
        <dbReference type="ChEBI" id="CHEBI:16044"/>
        <dbReference type="ChEBI" id="CHEBI:29950"/>
        <dbReference type="ChEBI" id="CHEBI:45764"/>
        <dbReference type="ChEBI" id="CHEBI:50058"/>
        <dbReference type="EC" id="1.8.4.12"/>
    </reaction>
</comment>
<feature type="binding site" evidence="9">
    <location>
        <position position="47"/>
    </location>
    <ligand>
        <name>Zn(2+)</name>
        <dbReference type="ChEBI" id="CHEBI:29105"/>
    </ligand>
</feature>
<sequence>MSKINRSDAEWRAVLSAEQYAVCRQGGTERPFSGAYYRCPGPGQFLCVCCHTPLFDAACQFDAGCGWPSYWQPLAAERLRELTDTSHGMLRTEVRCAACDAHLGHVFDDGPPPTGLRYCINSVALQWRAAD</sequence>
<evidence type="ECO:0000313" key="12">
    <source>
        <dbReference type="EMBL" id="PKF72740.1"/>
    </source>
</evidence>
<dbReference type="PROSITE" id="PS51790">
    <property type="entry name" value="MSRB"/>
    <property type="match status" value="1"/>
</dbReference>
<evidence type="ECO:0000256" key="5">
    <source>
        <dbReference type="ARBA" id="ARBA00022833"/>
    </source>
</evidence>
<dbReference type="GO" id="GO:0033743">
    <property type="term" value="F:peptide-methionine (R)-S-oxide reductase activity"/>
    <property type="evidence" value="ECO:0007669"/>
    <property type="project" value="UniProtKB-UniRule"/>
</dbReference>
<proteinExistence type="inferred from homology"/>
<dbReference type="GO" id="GO:0030091">
    <property type="term" value="P:protein repair"/>
    <property type="evidence" value="ECO:0007669"/>
    <property type="project" value="InterPro"/>
</dbReference>
<evidence type="ECO:0000259" key="10">
    <source>
        <dbReference type="PROSITE" id="PS51790"/>
    </source>
</evidence>
<dbReference type="EMBL" id="PIYS01000003">
    <property type="protein sequence ID" value="PKF72740.1"/>
    <property type="molecule type" value="Genomic_DNA"/>
</dbReference>
<evidence type="ECO:0000256" key="1">
    <source>
        <dbReference type="ARBA" id="ARBA00007174"/>
    </source>
</evidence>
<keyword evidence="6 9" id="KW-0560">Oxidoreductase</keyword>
<feature type="binding site" evidence="9">
    <location>
        <position position="96"/>
    </location>
    <ligand>
        <name>Zn(2+)</name>
        <dbReference type="ChEBI" id="CHEBI:29105"/>
    </ligand>
</feature>
<dbReference type="PANTHER" id="PTHR10173">
    <property type="entry name" value="METHIONINE SULFOXIDE REDUCTASE"/>
    <property type="match status" value="1"/>
</dbReference>
<dbReference type="NCBIfam" id="TIGR00357">
    <property type="entry name" value="peptide-methionine (R)-S-oxide reductase MsrB"/>
    <property type="match status" value="1"/>
</dbReference>
<reference evidence="13" key="2">
    <citation type="submission" date="2017-12" db="EMBL/GenBank/DDBJ databases">
        <authorList>
            <person name="Yu X.-Y."/>
        </authorList>
    </citation>
    <scope>NUCLEOTIDE SEQUENCE [LARGE SCALE GENOMIC DNA]</scope>
    <source>
        <strain evidence="13">ZYSR67-Z</strain>
    </source>
</reference>
<dbReference type="Proteomes" id="UP000242861">
    <property type="component" value="Unassembled WGS sequence"/>
</dbReference>
<evidence type="ECO:0000313" key="13">
    <source>
        <dbReference type="Proteomes" id="UP000242861"/>
    </source>
</evidence>
<reference evidence="14" key="4">
    <citation type="journal article" date="2019" name="Int. J. Syst. Evol. Microbiol.">
        <title>The Global Catalogue of Microorganisms (GCM) 10K type strain sequencing project: providing services to taxonomists for standard genome sequencing and annotation.</title>
        <authorList>
            <consortium name="The Broad Institute Genomics Platform"/>
            <consortium name="The Broad Institute Genome Sequencing Center for Infectious Disease"/>
            <person name="Wu L."/>
            <person name="Ma J."/>
        </authorList>
    </citation>
    <scope>NUCLEOTIDE SEQUENCE [LARGE SCALE GENOMIC DNA]</scope>
    <source>
        <strain evidence="14">CCM 8778</strain>
    </source>
</reference>
<feature type="binding site" evidence="9">
    <location>
        <position position="50"/>
    </location>
    <ligand>
        <name>Zn(2+)</name>
        <dbReference type="ChEBI" id="CHEBI:29105"/>
    </ligand>
</feature>
<name>A0A2I0CTS2_9PSED</name>
<comment type="cofactor">
    <cofactor evidence="9">
        <name>Zn(2+)</name>
        <dbReference type="ChEBI" id="CHEBI:29105"/>
    </cofactor>
    <text evidence="9">Binds 1 zinc ion per subunit. The zinc ion is important for the structural integrity of the protein.</text>
</comment>
<dbReference type="Proteomes" id="UP000655550">
    <property type="component" value="Unassembled WGS sequence"/>
</dbReference>
<gene>
    <name evidence="9 12" type="primary">msrB</name>
    <name evidence="12" type="ORF">CW360_03225</name>
    <name evidence="11" type="ORF">GCM10007363_23800</name>
</gene>
<dbReference type="AlphaFoldDB" id="A0A2I0CTS2"/>
<evidence type="ECO:0000313" key="11">
    <source>
        <dbReference type="EMBL" id="GGH95166.1"/>
    </source>
</evidence>
<keyword evidence="5 9" id="KW-0862">Zinc</keyword>
<evidence type="ECO:0000256" key="6">
    <source>
        <dbReference type="ARBA" id="ARBA00023002"/>
    </source>
</evidence>
<evidence type="ECO:0000256" key="8">
    <source>
        <dbReference type="ARBA" id="ARBA00075819"/>
    </source>
</evidence>
<dbReference type="FunFam" id="2.170.150.20:FF:000001">
    <property type="entry name" value="Peptide methionine sulfoxide reductase MsrB"/>
    <property type="match status" value="1"/>
</dbReference>
<dbReference type="EMBL" id="BMDE01000007">
    <property type="protein sequence ID" value="GGH95166.1"/>
    <property type="molecule type" value="Genomic_DNA"/>
</dbReference>
<dbReference type="RefSeq" id="WP_093985281.1">
    <property type="nucleotide sequence ID" value="NZ_BMDE01000007.1"/>
</dbReference>
<dbReference type="Gene3D" id="2.170.150.20">
    <property type="entry name" value="Peptide methionine sulfoxide reductase"/>
    <property type="match status" value="1"/>
</dbReference>
<feature type="active site" description="Nucleophile" evidence="9">
    <location>
        <position position="119"/>
    </location>
</feature>
<evidence type="ECO:0000256" key="3">
    <source>
        <dbReference type="ARBA" id="ARBA00021130"/>
    </source>
</evidence>
<dbReference type="InterPro" id="IPR028427">
    <property type="entry name" value="Met_Sox_Rdtase_MsrB"/>
</dbReference>
<dbReference type="PANTHER" id="PTHR10173:SF52">
    <property type="entry name" value="METHIONINE-R-SULFOXIDE REDUCTASE B1"/>
    <property type="match status" value="1"/>
</dbReference>
<dbReference type="HAMAP" id="MF_01400">
    <property type="entry name" value="MsrB"/>
    <property type="match status" value="1"/>
</dbReference>
<dbReference type="GO" id="GO:0005737">
    <property type="term" value="C:cytoplasm"/>
    <property type="evidence" value="ECO:0007669"/>
    <property type="project" value="TreeGrafter"/>
</dbReference>
<protein>
    <recommendedName>
        <fullName evidence="3 9">Peptide methionine sulfoxide reductase MsrB</fullName>
        <ecNumber evidence="2 9">1.8.4.12</ecNumber>
    </recommendedName>
    <alternativeName>
        <fullName evidence="8 9">Peptide-methionine (R)-S-oxide reductase</fullName>
    </alternativeName>
</protein>
<evidence type="ECO:0000313" key="14">
    <source>
        <dbReference type="Proteomes" id="UP000655550"/>
    </source>
</evidence>
<feature type="binding site" evidence="9">
    <location>
        <position position="99"/>
    </location>
    <ligand>
        <name>Zn(2+)</name>
        <dbReference type="ChEBI" id="CHEBI:29105"/>
    </ligand>
</feature>